<protein>
    <submittedName>
        <fullName evidence="5">Translation initiation factor SUI1 family protein</fullName>
    </submittedName>
</protein>
<dbReference type="PANTHER" id="PTHR12789:SF0">
    <property type="entry name" value="DENSITY-REGULATED PROTEIN"/>
    <property type="match status" value="1"/>
</dbReference>
<accession>A0A015SKV9</accession>
<evidence type="ECO:0000256" key="2">
    <source>
        <dbReference type="ARBA" id="ARBA00022845"/>
    </source>
</evidence>
<name>A0A015SKV9_BACFG</name>
<dbReference type="PROSITE" id="PS50296">
    <property type="entry name" value="SUI1"/>
    <property type="match status" value="1"/>
</dbReference>
<dbReference type="InterPro" id="IPR036877">
    <property type="entry name" value="SUI1_dom_sf"/>
</dbReference>
<gene>
    <name evidence="5" type="ORF">M124_3420</name>
</gene>
<dbReference type="GO" id="GO:0003729">
    <property type="term" value="F:mRNA binding"/>
    <property type="evidence" value="ECO:0007669"/>
    <property type="project" value="TreeGrafter"/>
</dbReference>
<dbReference type="Gene3D" id="3.30.780.10">
    <property type="entry name" value="SUI1-like domain"/>
    <property type="match status" value="1"/>
</dbReference>
<evidence type="ECO:0000256" key="3">
    <source>
        <dbReference type="ARBA" id="ARBA00022917"/>
    </source>
</evidence>
<dbReference type="Pfam" id="PF01253">
    <property type="entry name" value="SUI1"/>
    <property type="match status" value="1"/>
</dbReference>
<dbReference type="PATRIC" id="fig|1339315.3.peg.4081"/>
<dbReference type="PANTHER" id="PTHR12789">
    <property type="entry name" value="DENSITY-REGULATED PROTEIN HOMOLOG"/>
    <property type="match status" value="1"/>
</dbReference>
<dbReference type="GO" id="GO:0006417">
    <property type="term" value="P:regulation of translation"/>
    <property type="evidence" value="ECO:0007669"/>
    <property type="project" value="UniProtKB-KW"/>
</dbReference>
<dbReference type="Proteomes" id="UP000020529">
    <property type="component" value="Unassembled WGS sequence"/>
</dbReference>
<reference evidence="5 6" key="1">
    <citation type="submission" date="2014-02" db="EMBL/GenBank/DDBJ databases">
        <authorList>
            <person name="Sears C."/>
            <person name="Carroll K."/>
            <person name="Sack B.R."/>
            <person name="Qadri F."/>
            <person name="Myers L.L."/>
            <person name="Chung G.-T."/>
            <person name="Escheverria P."/>
            <person name="Fraser C.M."/>
            <person name="Sadzewicz L."/>
            <person name="Shefchek K.A."/>
            <person name="Tallon L."/>
            <person name="Das S.P."/>
            <person name="Daugherty S."/>
            <person name="Mongodin E.F."/>
        </authorList>
    </citation>
    <scope>NUCLEOTIDE SEQUENCE [LARGE SCALE GENOMIC DNA]</scope>
    <source>
        <strain evidence="6">3988T(B)14</strain>
    </source>
</reference>
<keyword evidence="2" id="KW-0810">Translation regulation</keyword>
<dbReference type="AlphaFoldDB" id="A0A015SKV9"/>
<dbReference type="EMBL" id="JGCY01000389">
    <property type="protein sequence ID" value="EXY72849.1"/>
    <property type="molecule type" value="Genomic_DNA"/>
</dbReference>
<sequence>MKNSDWKDRLNVVYSTNPDYNYEMDDDEEQVTLEPSQQNLRVQLDRKNRGGKVVTLITGFVGTENDLKDLGKLLKTKCGVGGSAKDGEIIVQGDFKQKIVELLKKEGYTKTKAVGG</sequence>
<dbReference type="GO" id="GO:0002188">
    <property type="term" value="P:translation reinitiation"/>
    <property type="evidence" value="ECO:0007669"/>
    <property type="project" value="TreeGrafter"/>
</dbReference>
<dbReference type="GO" id="GO:0003743">
    <property type="term" value="F:translation initiation factor activity"/>
    <property type="evidence" value="ECO:0007669"/>
    <property type="project" value="UniProtKB-KW"/>
</dbReference>
<dbReference type="InterPro" id="IPR001950">
    <property type="entry name" value="SUI1"/>
</dbReference>
<dbReference type="CDD" id="cd11567">
    <property type="entry name" value="YciH_like"/>
    <property type="match status" value="1"/>
</dbReference>
<keyword evidence="3" id="KW-0648">Protein biosynthesis</keyword>
<keyword evidence="5" id="KW-0396">Initiation factor</keyword>
<comment type="caution">
    <text evidence="5">The sequence shown here is derived from an EMBL/GenBank/DDBJ whole genome shotgun (WGS) entry which is preliminary data.</text>
</comment>
<organism evidence="5 6">
    <name type="scientific">Bacteroides fragilis str. 3988T(B)14</name>
    <dbReference type="NCBI Taxonomy" id="1339315"/>
    <lineage>
        <taxon>Bacteria</taxon>
        <taxon>Pseudomonadati</taxon>
        <taxon>Bacteroidota</taxon>
        <taxon>Bacteroidia</taxon>
        <taxon>Bacteroidales</taxon>
        <taxon>Bacteroidaceae</taxon>
        <taxon>Bacteroides</taxon>
    </lineage>
</organism>
<dbReference type="PIRSF" id="PIRSF037511">
    <property type="entry name" value="Transl_init_SUI1_pro"/>
    <property type="match status" value="1"/>
</dbReference>
<evidence type="ECO:0000313" key="5">
    <source>
        <dbReference type="EMBL" id="EXY72849.1"/>
    </source>
</evidence>
<dbReference type="InterPro" id="IPR050318">
    <property type="entry name" value="DENR/SUI1_TIF"/>
</dbReference>
<dbReference type="GO" id="GO:0001731">
    <property type="term" value="P:formation of translation preinitiation complex"/>
    <property type="evidence" value="ECO:0007669"/>
    <property type="project" value="TreeGrafter"/>
</dbReference>
<dbReference type="RefSeq" id="WP_005804190.1">
    <property type="nucleotide sequence ID" value="NZ_JGCY01000389.1"/>
</dbReference>
<feature type="domain" description="SUI1" evidence="4">
    <location>
        <begin position="47"/>
        <end position="107"/>
    </location>
</feature>
<dbReference type="InterPro" id="IPR005872">
    <property type="entry name" value="SUI1_arc_bac"/>
</dbReference>
<evidence type="ECO:0000313" key="6">
    <source>
        <dbReference type="Proteomes" id="UP000020529"/>
    </source>
</evidence>
<evidence type="ECO:0000256" key="1">
    <source>
        <dbReference type="ARBA" id="ARBA00005422"/>
    </source>
</evidence>
<dbReference type="SUPFAM" id="SSF55159">
    <property type="entry name" value="eIF1-like"/>
    <property type="match status" value="1"/>
</dbReference>
<comment type="similarity">
    <text evidence="1">Belongs to the SUI1 family.</text>
</comment>
<proteinExistence type="inferred from homology"/>
<evidence type="ECO:0000259" key="4">
    <source>
        <dbReference type="PROSITE" id="PS50296"/>
    </source>
</evidence>